<keyword evidence="3" id="KW-1185">Reference proteome</keyword>
<evidence type="ECO:0000313" key="2">
    <source>
        <dbReference type="EMBL" id="GAA2346068.1"/>
    </source>
</evidence>
<comment type="caution">
    <text evidence="2">The sequence shown here is derived from an EMBL/GenBank/DDBJ whole genome shotgun (WGS) entry which is preliminary data.</text>
</comment>
<dbReference type="Proteomes" id="UP001501444">
    <property type="component" value="Unassembled WGS sequence"/>
</dbReference>
<evidence type="ECO:0000313" key="3">
    <source>
        <dbReference type="Proteomes" id="UP001501444"/>
    </source>
</evidence>
<dbReference type="Pfam" id="PF13349">
    <property type="entry name" value="DUF4097"/>
    <property type="match status" value="1"/>
</dbReference>
<organism evidence="2 3">
    <name type="scientific">Dactylosporangium salmoneum</name>
    <dbReference type="NCBI Taxonomy" id="53361"/>
    <lineage>
        <taxon>Bacteria</taxon>
        <taxon>Bacillati</taxon>
        <taxon>Actinomycetota</taxon>
        <taxon>Actinomycetes</taxon>
        <taxon>Micromonosporales</taxon>
        <taxon>Micromonosporaceae</taxon>
        <taxon>Dactylosporangium</taxon>
    </lineage>
</organism>
<dbReference type="InterPro" id="IPR025164">
    <property type="entry name" value="Toastrack_DUF4097"/>
</dbReference>
<evidence type="ECO:0000259" key="1">
    <source>
        <dbReference type="Pfam" id="PF13349"/>
    </source>
</evidence>
<protein>
    <recommendedName>
        <fullName evidence="1">DUF4097 domain-containing protein</fullName>
    </recommendedName>
</protein>
<name>A0ABP5T6E4_9ACTN</name>
<gene>
    <name evidence="2" type="ORF">GCM10010170_032630</name>
</gene>
<accession>A0ABP5T6E4</accession>
<feature type="domain" description="DUF4097" evidence="1">
    <location>
        <begin position="159"/>
        <end position="269"/>
    </location>
</feature>
<dbReference type="EMBL" id="BAAARV010000025">
    <property type="protein sequence ID" value="GAA2346068.1"/>
    <property type="molecule type" value="Genomic_DNA"/>
</dbReference>
<proteinExistence type="predicted"/>
<reference evidence="3" key="1">
    <citation type="journal article" date="2019" name="Int. J. Syst. Evol. Microbiol.">
        <title>The Global Catalogue of Microorganisms (GCM) 10K type strain sequencing project: providing services to taxonomists for standard genome sequencing and annotation.</title>
        <authorList>
            <consortium name="The Broad Institute Genomics Platform"/>
            <consortium name="The Broad Institute Genome Sequencing Center for Infectious Disease"/>
            <person name="Wu L."/>
            <person name="Ma J."/>
        </authorList>
    </citation>
    <scope>NUCLEOTIDE SEQUENCE [LARGE SCALE GENOMIC DNA]</scope>
    <source>
        <strain evidence="3">JCM 3272</strain>
    </source>
</reference>
<sequence>MYRVLRYSRVMTAWNITEPERLTLEGDVTELNVSLVAGRLNVVGADGPARVEVSHIGDRPVGVTFEGGVLTVAHEFPKGWPGFLWWLFSPRYKVDVSIVVPVAAAIRLHVVAGTVIASSLRNGATVDVTSGRITLLGIDGPVAGKVVSGSIEALTLGGEVELETVSGEIVVADSTAGRVSARTISGSVTCDLDNPPAGTEVQLDTVSGEITARVREDSDLRVSLNAVSGHVVNAFPELDQHSKNAVTGRLGTGTGGRLAANATSGTISLLRRPVDDEEAVDE</sequence>